<dbReference type="AlphaFoldDB" id="A0A917B0C4"/>
<gene>
    <name evidence="2" type="ORF">GCM10011399_03190</name>
</gene>
<accession>A0A917B0C4</accession>
<organism evidence="2 3">
    <name type="scientific">Subtercola lobariae</name>
    <dbReference type="NCBI Taxonomy" id="1588641"/>
    <lineage>
        <taxon>Bacteria</taxon>
        <taxon>Bacillati</taxon>
        <taxon>Actinomycetota</taxon>
        <taxon>Actinomycetes</taxon>
        <taxon>Micrococcales</taxon>
        <taxon>Microbacteriaceae</taxon>
        <taxon>Subtercola</taxon>
    </lineage>
</organism>
<proteinExistence type="predicted"/>
<evidence type="ECO:0000313" key="3">
    <source>
        <dbReference type="Proteomes" id="UP000598775"/>
    </source>
</evidence>
<sequence>MVRLVTQKGLAMAARAGIARRETCGQILTSGCVSCVGEKRALRKSTSPARRRCFCATWARERREMRGGREGAGRGAGGGRGRGRGRGRSRGQAAALLPSKAESSYSSVRPWGVFSQWWGLKTIW</sequence>
<name>A0A917B0C4_9MICO</name>
<dbReference type="EMBL" id="BMGP01000001">
    <property type="protein sequence ID" value="GGF12588.1"/>
    <property type="molecule type" value="Genomic_DNA"/>
</dbReference>
<reference evidence="2 3" key="1">
    <citation type="journal article" date="2014" name="Int. J. Syst. Evol. Microbiol.">
        <title>Complete genome sequence of Corynebacterium casei LMG S-19264T (=DSM 44701T), isolated from a smear-ripened cheese.</title>
        <authorList>
            <consortium name="US DOE Joint Genome Institute (JGI-PGF)"/>
            <person name="Walter F."/>
            <person name="Albersmeier A."/>
            <person name="Kalinowski J."/>
            <person name="Ruckert C."/>
        </authorList>
    </citation>
    <scope>NUCLEOTIDE SEQUENCE [LARGE SCALE GENOMIC DNA]</scope>
    <source>
        <strain evidence="2 3">CGMCC 1.12976</strain>
    </source>
</reference>
<protein>
    <submittedName>
        <fullName evidence="2">Uncharacterized protein</fullName>
    </submittedName>
</protein>
<keyword evidence="3" id="KW-1185">Reference proteome</keyword>
<evidence type="ECO:0000313" key="2">
    <source>
        <dbReference type="EMBL" id="GGF12588.1"/>
    </source>
</evidence>
<comment type="caution">
    <text evidence="2">The sequence shown here is derived from an EMBL/GenBank/DDBJ whole genome shotgun (WGS) entry which is preliminary data.</text>
</comment>
<feature type="region of interest" description="Disordered" evidence="1">
    <location>
        <begin position="65"/>
        <end position="106"/>
    </location>
</feature>
<dbReference type="Proteomes" id="UP000598775">
    <property type="component" value="Unassembled WGS sequence"/>
</dbReference>
<evidence type="ECO:0000256" key="1">
    <source>
        <dbReference type="SAM" id="MobiDB-lite"/>
    </source>
</evidence>